<dbReference type="InterPro" id="IPR050638">
    <property type="entry name" value="AA-Vitamin_Transporters"/>
</dbReference>
<dbReference type="EMBL" id="NSDM01000005">
    <property type="protein sequence ID" value="MDQ2584910.1"/>
    <property type="molecule type" value="Genomic_DNA"/>
</dbReference>
<feature type="domain" description="EamA" evidence="7">
    <location>
        <begin position="17"/>
        <end position="148"/>
    </location>
</feature>
<feature type="transmembrane region" description="Helical" evidence="6">
    <location>
        <begin position="132"/>
        <end position="152"/>
    </location>
</feature>
<name>A0ABU0WYI4_9PSEU</name>
<evidence type="ECO:0000256" key="1">
    <source>
        <dbReference type="ARBA" id="ARBA00004141"/>
    </source>
</evidence>
<feature type="transmembrane region" description="Helical" evidence="6">
    <location>
        <begin position="220"/>
        <end position="239"/>
    </location>
</feature>
<dbReference type="SUPFAM" id="SSF103481">
    <property type="entry name" value="Multidrug resistance efflux transporter EmrE"/>
    <property type="match status" value="2"/>
</dbReference>
<comment type="subcellular location">
    <subcellularLocation>
        <location evidence="1">Membrane</location>
        <topology evidence="1">Multi-pass membrane protein</topology>
    </subcellularLocation>
</comment>
<dbReference type="RefSeq" id="WP_306746065.1">
    <property type="nucleotide sequence ID" value="NZ_NSDM01000005.1"/>
</dbReference>
<evidence type="ECO:0000256" key="6">
    <source>
        <dbReference type="SAM" id="Phobius"/>
    </source>
</evidence>
<evidence type="ECO:0000313" key="8">
    <source>
        <dbReference type="EMBL" id="MDQ2584910.1"/>
    </source>
</evidence>
<evidence type="ECO:0000313" key="9">
    <source>
        <dbReference type="Proteomes" id="UP001225605"/>
    </source>
</evidence>
<gene>
    <name evidence="8" type="ORF">CKY47_13140</name>
</gene>
<evidence type="ECO:0000256" key="5">
    <source>
        <dbReference type="ARBA" id="ARBA00023136"/>
    </source>
</evidence>
<keyword evidence="3 6" id="KW-0812">Transmembrane</keyword>
<dbReference type="InterPro" id="IPR000620">
    <property type="entry name" value="EamA_dom"/>
</dbReference>
<dbReference type="PANTHER" id="PTHR32322">
    <property type="entry name" value="INNER MEMBRANE TRANSPORTER"/>
    <property type="match status" value="1"/>
</dbReference>
<feature type="transmembrane region" description="Helical" evidence="6">
    <location>
        <begin position="251"/>
        <end position="270"/>
    </location>
</feature>
<feature type="domain" description="EamA" evidence="7">
    <location>
        <begin position="158"/>
        <end position="291"/>
    </location>
</feature>
<keyword evidence="4 6" id="KW-1133">Transmembrane helix</keyword>
<feature type="transmembrane region" description="Helical" evidence="6">
    <location>
        <begin position="276"/>
        <end position="293"/>
    </location>
</feature>
<organism evidence="8 9">
    <name type="scientific">Saccharothrix yanglingensis</name>
    <dbReference type="NCBI Taxonomy" id="659496"/>
    <lineage>
        <taxon>Bacteria</taxon>
        <taxon>Bacillati</taxon>
        <taxon>Actinomycetota</taxon>
        <taxon>Actinomycetes</taxon>
        <taxon>Pseudonocardiales</taxon>
        <taxon>Pseudonocardiaceae</taxon>
        <taxon>Saccharothrix</taxon>
    </lineage>
</organism>
<feature type="transmembrane region" description="Helical" evidence="6">
    <location>
        <begin position="77"/>
        <end position="99"/>
    </location>
</feature>
<evidence type="ECO:0000256" key="4">
    <source>
        <dbReference type="ARBA" id="ARBA00022989"/>
    </source>
</evidence>
<protein>
    <submittedName>
        <fullName evidence="8">EamA family transporter</fullName>
    </submittedName>
</protein>
<evidence type="ECO:0000259" key="7">
    <source>
        <dbReference type="Pfam" id="PF00892"/>
    </source>
</evidence>
<feature type="transmembrane region" description="Helical" evidence="6">
    <location>
        <begin position="193"/>
        <end position="214"/>
    </location>
</feature>
<dbReference type="InterPro" id="IPR037185">
    <property type="entry name" value="EmrE-like"/>
</dbReference>
<feature type="transmembrane region" description="Helical" evidence="6">
    <location>
        <begin position="48"/>
        <end position="65"/>
    </location>
</feature>
<evidence type="ECO:0000256" key="2">
    <source>
        <dbReference type="ARBA" id="ARBA00007362"/>
    </source>
</evidence>
<evidence type="ECO:0000256" key="3">
    <source>
        <dbReference type="ARBA" id="ARBA00022692"/>
    </source>
</evidence>
<sequence>MQEVTPVTAPVRPPVRGIATGITAMALVGGSVGVSGALVDAPLFTAQAVRYAAAIVVLALVARLLRVPIVRPRGREWGWLAGIAATGLVLFNVAVVRGVAHAEPAVVAVAIACVPVVIGVVGPLLERRTPQGPVLVAAVVVTAGAALVEGAGRADAQGVAWAAVAMVCEAAFTLLAIPVLARHGAWGVSLHSVWLGAVMFGVLGLVAEGAGAVAEVTATQWAAVAYLAVMVTAVAFVLWYSTVAALGSGRVGLLTGVAPVAAALAGIAVGSRAPGPLVWAGMAVVVLGLALGLRHRSGDAKA</sequence>
<proteinExistence type="inferred from homology"/>
<keyword evidence="9" id="KW-1185">Reference proteome</keyword>
<dbReference type="PANTHER" id="PTHR32322:SF2">
    <property type="entry name" value="EAMA DOMAIN-CONTAINING PROTEIN"/>
    <property type="match status" value="1"/>
</dbReference>
<dbReference type="Pfam" id="PF00892">
    <property type="entry name" value="EamA"/>
    <property type="match status" value="2"/>
</dbReference>
<dbReference type="Proteomes" id="UP001225605">
    <property type="component" value="Unassembled WGS sequence"/>
</dbReference>
<feature type="transmembrane region" description="Helical" evidence="6">
    <location>
        <begin position="105"/>
        <end position="125"/>
    </location>
</feature>
<keyword evidence="5 6" id="KW-0472">Membrane</keyword>
<reference evidence="8 9" key="1">
    <citation type="submission" date="2017-06" db="EMBL/GenBank/DDBJ databases">
        <title>Cultured bacterium strain Saccharothrix yanglingensis Hhs.015.</title>
        <authorList>
            <person name="Xia Y."/>
        </authorList>
    </citation>
    <scope>NUCLEOTIDE SEQUENCE [LARGE SCALE GENOMIC DNA]</scope>
    <source>
        <strain evidence="8 9">Hhs.015</strain>
    </source>
</reference>
<comment type="caution">
    <text evidence="8">The sequence shown here is derived from an EMBL/GenBank/DDBJ whole genome shotgun (WGS) entry which is preliminary data.</text>
</comment>
<feature type="transmembrane region" description="Helical" evidence="6">
    <location>
        <begin position="158"/>
        <end position="181"/>
    </location>
</feature>
<comment type="similarity">
    <text evidence="2">Belongs to the EamA transporter family.</text>
</comment>
<accession>A0ABU0WYI4</accession>